<dbReference type="OrthoDB" id="88903at2"/>
<comment type="caution">
    <text evidence="2">The sequence shown here is derived from an EMBL/GenBank/DDBJ whole genome shotgun (WGS) entry which is preliminary data.</text>
</comment>
<dbReference type="InterPro" id="IPR011646">
    <property type="entry name" value="KAP_P-loop"/>
</dbReference>
<gene>
    <name evidence="2" type="ORF">HMPREF1181_02598</name>
</gene>
<dbReference type="Gene3D" id="3.40.50.300">
    <property type="entry name" value="P-loop containing nucleotide triphosphate hydrolases"/>
    <property type="match status" value="1"/>
</dbReference>
<organism evidence="2">
    <name type="scientific">Bacteroides stercoris CC31F</name>
    <dbReference type="NCBI Taxonomy" id="1073351"/>
    <lineage>
        <taxon>Bacteria</taxon>
        <taxon>Pseudomonadati</taxon>
        <taxon>Bacteroidota</taxon>
        <taxon>Bacteroidia</taxon>
        <taxon>Bacteroidales</taxon>
        <taxon>Bacteroidaceae</taxon>
        <taxon>Bacteroides</taxon>
    </lineage>
</organism>
<protein>
    <recommendedName>
        <fullName evidence="1">KAP NTPase domain-containing protein</fullName>
    </recommendedName>
</protein>
<sequence length="194" mass="22084">MNTLILDFLNSYADNTNPQYAVMLKGKWGCGKTHLIKEWKKKFDGTADTDEEITLKPIYISTYGMDSVNDIKTAIDRELNPFFYSKTGRFIKGVLKLAGKVVFKTSMDFNEDSKEDGSFSATLDSLSLLQVKDDSIKGVKFLIFDDIERCLIEMKELLGFINYFVEHCNCHVVVIGDENHLEKLPKAVLGEFKE</sequence>
<proteinExistence type="predicted"/>
<dbReference type="HOGENOM" id="CLU_1506437_0_0_10"/>
<evidence type="ECO:0000259" key="1">
    <source>
        <dbReference type="Pfam" id="PF07693"/>
    </source>
</evidence>
<dbReference type="SUPFAM" id="SSF52540">
    <property type="entry name" value="P-loop containing nucleoside triphosphate hydrolases"/>
    <property type="match status" value="1"/>
</dbReference>
<dbReference type="AlphaFoldDB" id="S3ZEI2"/>
<dbReference type="RefSeq" id="WP_016662374.1">
    <property type="nucleotide sequence ID" value="NZ_KE340314.1"/>
</dbReference>
<reference evidence="2" key="1">
    <citation type="submission" date="2013-05" db="EMBL/GenBank/DDBJ databases">
        <title>The Genome Sequence of Bacteroides stercoris CC31F.</title>
        <authorList>
            <consortium name="The Broad Institute Genomics Platform"/>
            <person name="Earl A."/>
            <person name="Ward D."/>
            <person name="Feldgarden M."/>
            <person name="Gevers D."/>
            <person name="Oliphant K."/>
            <person name="Allen-Vercoe E."/>
            <person name="Walker B."/>
            <person name="Young S."/>
            <person name="Zeng Q."/>
            <person name="Gargeya S."/>
            <person name="Fitzgerald M."/>
            <person name="Haas B."/>
            <person name="Abouelleil A."/>
            <person name="Allen A.W."/>
            <person name="Alvarado L."/>
            <person name="Arachchi H.M."/>
            <person name="Berlin A.M."/>
            <person name="Chapman S.B."/>
            <person name="Gainer-Dewar J."/>
            <person name="Goldberg J."/>
            <person name="Griggs A."/>
            <person name="Gujja S."/>
            <person name="Hansen M."/>
            <person name="Howarth C."/>
            <person name="Imamovic A."/>
            <person name="Ireland A."/>
            <person name="Larimer J."/>
            <person name="McCowan C."/>
            <person name="Murphy C."/>
            <person name="Pearson M."/>
            <person name="Poon T.W."/>
            <person name="Priest M."/>
            <person name="Roberts A."/>
            <person name="Saif S."/>
            <person name="Shea T."/>
            <person name="Sisk P."/>
            <person name="Sykes S."/>
            <person name="Wortman J."/>
            <person name="Nusbaum C."/>
            <person name="Birren B."/>
        </authorList>
    </citation>
    <scope>NUCLEOTIDE SEQUENCE [LARGE SCALE GENOMIC DNA]</scope>
    <source>
        <strain evidence="2">CC31F</strain>
    </source>
</reference>
<dbReference type="InterPro" id="IPR027417">
    <property type="entry name" value="P-loop_NTPase"/>
</dbReference>
<name>S3ZEI2_BACSE</name>
<dbReference type="Pfam" id="PF07693">
    <property type="entry name" value="KAP_NTPase"/>
    <property type="match status" value="1"/>
</dbReference>
<feature type="non-terminal residue" evidence="2">
    <location>
        <position position="194"/>
    </location>
</feature>
<dbReference type="Proteomes" id="UP000014614">
    <property type="component" value="Unassembled WGS sequence"/>
</dbReference>
<feature type="domain" description="KAP NTPase" evidence="1">
    <location>
        <begin position="16"/>
        <end position="183"/>
    </location>
</feature>
<evidence type="ECO:0000313" key="2">
    <source>
        <dbReference type="EMBL" id="EPH19180.1"/>
    </source>
</evidence>
<accession>S3ZEI2</accession>
<dbReference type="EMBL" id="ATFP01000036">
    <property type="protein sequence ID" value="EPH19180.1"/>
    <property type="molecule type" value="Genomic_DNA"/>
</dbReference>